<dbReference type="VEuPathDB" id="AmoebaDB:EIN_151290"/>
<dbReference type="GO" id="GO:0008312">
    <property type="term" value="F:7S RNA binding"/>
    <property type="evidence" value="ECO:0007669"/>
    <property type="project" value="TreeGrafter"/>
</dbReference>
<evidence type="ECO:0000256" key="1">
    <source>
        <dbReference type="SAM" id="MobiDB-lite"/>
    </source>
</evidence>
<dbReference type="PANTHER" id="PTHR14094">
    <property type="entry name" value="SIGNAL RECOGNITION PARTICLE 72"/>
    <property type="match status" value="1"/>
</dbReference>
<dbReference type="InterPro" id="IPR011990">
    <property type="entry name" value="TPR-like_helical_dom_sf"/>
</dbReference>
<dbReference type="Gene3D" id="1.25.40.10">
    <property type="entry name" value="Tetratricopeptide repeat domain"/>
    <property type="match status" value="1"/>
</dbReference>
<dbReference type="KEGG" id="eiv:EIN_151290"/>
<proteinExistence type="predicted"/>
<dbReference type="InterPro" id="IPR026270">
    <property type="entry name" value="SRP72"/>
</dbReference>
<dbReference type="OrthoDB" id="5421607at2759"/>
<sequence length="266" mass="30447">MDKLTQLIAQNNEEDLKEIHAISTEMYKQNPNDGNVFKVLIVSSLRLKKDVTKYHDEMIKSQMTFEAALNLFNNNQNKDALKLLTGTSERETLLKAQINQKLGNYKEAANMYAEILKTTKLAKTGILTNLAACIASDKTIDYTLLGSKTSDFNSQTFGNAAMVMLQNNEFTKAESYLNKALGASALTDTKTEETEDKAEKDEAKEKALKKRKEKRQRRRQNQMIKKYGKKDVKTLNPERWVPMYQRKRANKKNTPQVPLQKQTTKK</sequence>
<organism evidence="2 3">
    <name type="scientific">Entamoeba invadens IP1</name>
    <dbReference type="NCBI Taxonomy" id="370355"/>
    <lineage>
        <taxon>Eukaryota</taxon>
        <taxon>Amoebozoa</taxon>
        <taxon>Evosea</taxon>
        <taxon>Archamoebae</taxon>
        <taxon>Mastigamoebida</taxon>
        <taxon>Entamoebidae</taxon>
        <taxon>Entamoeba</taxon>
    </lineage>
</organism>
<dbReference type="Proteomes" id="UP000014680">
    <property type="component" value="Unassembled WGS sequence"/>
</dbReference>
<dbReference type="AlphaFoldDB" id="A0A0A1U8R0"/>
<dbReference type="GO" id="GO:0043022">
    <property type="term" value="F:ribosome binding"/>
    <property type="evidence" value="ECO:0007669"/>
    <property type="project" value="TreeGrafter"/>
</dbReference>
<accession>A0A0A1U8R0</accession>
<name>A0A0A1U8R0_ENTIV</name>
<evidence type="ECO:0008006" key="4">
    <source>
        <dbReference type="Google" id="ProtNLM"/>
    </source>
</evidence>
<keyword evidence="3" id="KW-1185">Reference proteome</keyword>
<evidence type="ECO:0000313" key="3">
    <source>
        <dbReference type="Proteomes" id="UP000014680"/>
    </source>
</evidence>
<protein>
    <recommendedName>
        <fullName evidence="4">Signal recognition particle subunit SRP72</fullName>
    </recommendedName>
</protein>
<gene>
    <name evidence="2" type="ORF">EIN_151290</name>
</gene>
<reference evidence="2 3" key="1">
    <citation type="submission" date="2012-10" db="EMBL/GenBank/DDBJ databases">
        <authorList>
            <person name="Zafar N."/>
            <person name="Inman J."/>
            <person name="Hall N."/>
            <person name="Lorenzi H."/>
            <person name="Caler E."/>
        </authorList>
    </citation>
    <scope>NUCLEOTIDE SEQUENCE [LARGE SCALE GENOMIC DNA]</scope>
    <source>
        <strain evidence="2 3">IP1</strain>
    </source>
</reference>
<feature type="compositionally biased region" description="Polar residues" evidence="1">
    <location>
        <begin position="252"/>
        <end position="266"/>
    </location>
</feature>
<feature type="compositionally biased region" description="Basic residues" evidence="1">
    <location>
        <begin position="207"/>
        <end position="220"/>
    </location>
</feature>
<feature type="region of interest" description="Disordered" evidence="1">
    <location>
        <begin position="188"/>
        <end position="266"/>
    </location>
</feature>
<dbReference type="GeneID" id="14890179"/>
<dbReference type="OMA" id="TEMYKQN"/>
<dbReference type="GO" id="GO:0006614">
    <property type="term" value="P:SRP-dependent cotranslational protein targeting to membrane"/>
    <property type="evidence" value="ECO:0007669"/>
    <property type="project" value="InterPro"/>
</dbReference>
<feature type="compositionally biased region" description="Basic and acidic residues" evidence="1">
    <location>
        <begin position="189"/>
        <end position="206"/>
    </location>
</feature>
<dbReference type="RefSeq" id="XP_004258003.1">
    <property type="nucleotide sequence ID" value="XM_004257955.1"/>
</dbReference>
<dbReference type="EMBL" id="KB206474">
    <property type="protein sequence ID" value="ELP91232.1"/>
    <property type="molecule type" value="Genomic_DNA"/>
</dbReference>
<evidence type="ECO:0000313" key="2">
    <source>
        <dbReference type="EMBL" id="ELP91232.1"/>
    </source>
</evidence>
<dbReference type="SUPFAM" id="SSF48452">
    <property type="entry name" value="TPR-like"/>
    <property type="match status" value="1"/>
</dbReference>
<dbReference type="GO" id="GO:0005786">
    <property type="term" value="C:signal recognition particle, endoplasmic reticulum targeting"/>
    <property type="evidence" value="ECO:0007669"/>
    <property type="project" value="TreeGrafter"/>
</dbReference>
<dbReference type="PANTHER" id="PTHR14094:SF9">
    <property type="entry name" value="SIGNAL RECOGNITION PARTICLE SUBUNIT SRP72"/>
    <property type="match status" value="1"/>
</dbReference>